<feature type="transmembrane region" description="Helical" evidence="2">
    <location>
        <begin position="322"/>
        <end position="344"/>
    </location>
</feature>
<feature type="transmembrane region" description="Helical" evidence="2">
    <location>
        <begin position="222"/>
        <end position="245"/>
    </location>
</feature>
<feature type="region of interest" description="Disordered" evidence="1">
    <location>
        <begin position="515"/>
        <end position="535"/>
    </location>
</feature>
<evidence type="ECO:0000256" key="2">
    <source>
        <dbReference type="SAM" id="Phobius"/>
    </source>
</evidence>
<comment type="caution">
    <text evidence="3">The sequence shown here is derived from an EMBL/GenBank/DDBJ whole genome shotgun (WGS) entry which is preliminary data.</text>
</comment>
<proteinExistence type="predicted"/>
<dbReference type="Proteomes" id="UP000289166">
    <property type="component" value="Unassembled WGS sequence"/>
</dbReference>
<organism evidence="3 4">
    <name type="scientific">Acetivibrio mesophilus</name>
    <dbReference type="NCBI Taxonomy" id="2487273"/>
    <lineage>
        <taxon>Bacteria</taxon>
        <taxon>Bacillati</taxon>
        <taxon>Bacillota</taxon>
        <taxon>Clostridia</taxon>
        <taxon>Eubacteriales</taxon>
        <taxon>Oscillospiraceae</taxon>
        <taxon>Acetivibrio</taxon>
    </lineage>
</organism>
<dbReference type="RefSeq" id="WP_128705794.1">
    <property type="nucleotide sequence ID" value="NZ_RLII01000003.1"/>
</dbReference>
<dbReference type="OrthoDB" id="2087179at2"/>
<keyword evidence="2" id="KW-0472">Membrane</keyword>
<name>A0A4Q0I6N2_9FIRM</name>
<evidence type="ECO:0000313" key="3">
    <source>
        <dbReference type="EMBL" id="RXE59990.1"/>
    </source>
</evidence>
<reference evidence="4" key="1">
    <citation type="submission" date="2018-11" db="EMBL/GenBank/DDBJ databases">
        <title>Genome sequencing of a novel mesophilic and cellulolytic organism within the genus Hungateiclostridium.</title>
        <authorList>
            <person name="Rettenmaier R."/>
            <person name="Liebl W."/>
            <person name="Zverlov V."/>
        </authorList>
    </citation>
    <scope>NUCLEOTIDE SEQUENCE [LARGE SCALE GENOMIC DNA]</scope>
    <source>
        <strain evidence="4">N2K1</strain>
    </source>
</reference>
<evidence type="ECO:0000313" key="4">
    <source>
        <dbReference type="Proteomes" id="UP000289166"/>
    </source>
</evidence>
<keyword evidence="2" id="KW-1133">Transmembrane helix</keyword>
<sequence>MKNLYKYSKNIVLFITSSLAGVVLFLWVMSINLGTSIMTSDFHRDLFEKNNIYYETQSEINNLVQSIFIDLSSQLPQLSDQQKEIFAILQDSISPEMIKMNIDTIADGLFKYFKGEKSFLPDIIIDTDSLSSENLKEVKEDSLEDISDTTDSEYVLSKIKRVNLNAILLSINRSDVLDMLLFIKLLYFIIDFVPVFCVLILVLLFLKALLFSRNLKEMLKWLFGLFMTCGILNIITAIFCMVYSYKILPENMYMLSVSIPLKSEILLSYVQDCLIPIFVFCIASGILMTLVSFLVLSFNGPADKFSLINIFKLKLSAKHRKLLEYTVITLLLVFSLSFLCFELYSFKKDFESSNFSNLISRLTNSNSYTEIISAKDDTIYTLQIKLVDIEDNSPVSGIQISVNGKTDNPEKYHNIAGITDEAGTVKFTLGKGTFHLIFSPVGGSTDYILPSPFFYDLKSVGTTLLTVNLDKYNAVTPSTGIAEIEVLDEDNLPVKGIELCVDSFETPTQYSKLTPYRGVSTSTPAKNPEASSNPDRFFSVTNEEGIAVFRLTSGLYNIKFSPDKFPEDYKIPELFEINCSPDLTTRYTIRLVKAHQ</sequence>
<dbReference type="AlphaFoldDB" id="A0A4Q0I6N2"/>
<feature type="compositionally biased region" description="Polar residues" evidence="1">
    <location>
        <begin position="519"/>
        <end position="535"/>
    </location>
</feature>
<keyword evidence="4" id="KW-1185">Reference proteome</keyword>
<feature type="transmembrane region" description="Helical" evidence="2">
    <location>
        <begin position="274"/>
        <end position="301"/>
    </location>
</feature>
<feature type="transmembrane region" description="Helical" evidence="2">
    <location>
        <begin position="12"/>
        <end position="33"/>
    </location>
</feature>
<feature type="transmembrane region" description="Helical" evidence="2">
    <location>
        <begin position="185"/>
        <end position="210"/>
    </location>
</feature>
<protein>
    <submittedName>
        <fullName evidence="3">Uncharacterized protein</fullName>
    </submittedName>
</protein>
<dbReference type="EMBL" id="RLII01000003">
    <property type="protein sequence ID" value="RXE59990.1"/>
    <property type="molecule type" value="Genomic_DNA"/>
</dbReference>
<keyword evidence="2" id="KW-0812">Transmembrane</keyword>
<gene>
    <name evidence="3" type="ORF">EFD62_04350</name>
</gene>
<accession>A0A4Q0I6N2</accession>
<evidence type="ECO:0000256" key="1">
    <source>
        <dbReference type="SAM" id="MobiDB-lite"/>
    </source>
</evidence>